<dbReference type="EMBL" id="QRDZ01000019">
    <property type="protein sequence ID" value="RED65477.1"/>
    <property type="molecule type" value="Genomic_DNA"/>
</dbReference>
<evidence type="ECO:0000313" key="2">
    <source>
        <dbReference type="Proteomes" id="UP000256977"/>
    </source>
</evidence>
<dbReference type="AlphaFoldDB" id="A0A3D9IV06"/>
<gene>
    <name evidence="1" type="ORF">DFP98_119117</name>
</gene>
<organism evidence="1 2">
    <name type="scientific">Cohnella phaseoli</name>
    <dbReference type="NCBI Taxonomy" id="456490"/>
    <lineage>
        <taxon>Bacteria</taxon>
        <taxon>Bacillati</taxon>
        <taxon>Bacillota</taxon>
        <taxon>Bacilli</taxon>
        <taxon>Bacillales</taxon>
        <taxon>Paenibacillaceae</taxon>
        <taxon>Cohnella</taxon>
    </lineage>
</organism>
<proteinExistence type="predicted"/>
<sequence>MNKQAAMSGAQPVKHSKEALLASKHFTAVEKDMMRGLLRDDETYTVKEAVNIFEKNLKREAQ</sequence>
<evidence type="ECO:0000313" key="1">
    <source>
        <dbReference type="EMBL" id="RED65477.1"/>
    </source>
</evidence>
<reference evidence="1 2" key="1">
    <citation type="submission" date="2018-07" db="EMBL/GenBank/DDBJ databases">
        <title>Genomic Encyclopedia of Type Strains, Phase III (KMG-III): the genomes of soil and plant-associated and newly described type strains.</title>
        <authorList>
            <person name="Whitman W."/>
        </authorList>
    </citation>
    <scope>NUCLEOTIDE SEQUENCE [LARGE SCALE GENOMIC DNA]</scope>
    <source>
        <strain evidence="1 2">CECT 7287</strain>
    </source>
</reference>
<dbReference type="RefSeq" id="WP_116062878.1">
    <property type="nucleotide sequence ID" value="NZ_QRDZ01000019.1"/>
</dbReference>
<accession>A0A3D9IV06</accession>
<dbReference type="Proteomes" id="UP000256977">
    <property type="component" value="Unassembled WGS sequence"/>
</dbReference>
<protein>
    <submittedName>
        <fullName evidence="1">Uncharacterized protein</fullName>
    </submittedName>
</protein>
<comment type="caution">
    <text evidence="1">The sequence shown here is derived from an EMBL/GenBank/DDBJ whole genome shotgun (WGS) entry which is preliminary data.</text>
</comment>
<dbReference type="OrthoDB" id="2659274at2"/>
<keyword evidence="2" id="KW-1185">Reference proteome</keyword>
<name>A0A3D9IV06_9BACL</name>